<dbReference type="RefSeq" id="WP_162444059.1">
    <property type="nucleotide sequence ID" value="NZ_CP048222.1"/>
</dbReference>
<evidence type="ECO:0000313" key="3">
    <source>
        <dbReference type="EMBL" id="QHT68038.1"/>
    </source>
</evidence>
<dbReference type="Proteomes" id="UP000480178">
    <property type="component" value="Chromosome"/>
</dbReference>
<dbReference type="EMBL" id="CP048222">
    <property type="protein sequence ID" value="QHT68038.1"/>
    <property type="molecule type" value="Genomic_DNA"/>
</dbReference>
<evidence type="ECO:0000313" key="4">
    <source>
        <dbReference type="Proteomes" id="UP000480178"/>
    </source>
</evidence>
<name>A0A6C0GJ31_9BACT</name>
<sequence>MSSQYFSNQKKSEGRIHSDSVVVRSGNDRLQSDIINLMMSRNDNITREQAITLLETYASAFEKILNQQPTSIAARGVSVSSDYHDSNIPAIDHIENYQKVSPIPVLTHCLNVVSHTQTVMWGCVVQLYGKHLSFDRSDEKQGIFMIESQTRLPNKIHTLVRVKAENIIFMIPGGLPPGNYNVELRARCPHSGDLHTGMLPDIIHVII</sequence>
<reference evidence="3 4" key="1">
    <citation type="submission" date="2020-01" db="EMBL/GenBank/DDBJ databases">
        <authorList>
            <person name="Kim M.K."/>
        </authorList>
    </citation>
    <scope>NUCLEOTIDE SEQUENCE [LARGE SCALE GENOMIC DNA]</scope>
    <source>
        <strain evidence="3 4">172606-1</strain>
    </source>
</reference>
<evidence type="ECO:0000259" key="2">
    <source>
        <dbReference type="Pfam" id="PF14734"/>
    </source>
</evidence>
<keyword evidence="4" id="KW-1185">Reference proteome</keyword>
<proteinExistence type="predicted"/>
<protein>
    <submittedName>
        <fullName evidence="3">DUF4469 domain-containing protein</fullName>
    </submittedName>
</protein>
<organism evidence="3 4">
    <name type="scientific">Rhodocytophaga rosea</name>
    <dbReference type="NCBI Taxonomy" id="2704465"/>
    <lineage>
        <taxon>Bacteria</taxon>
        <taxon>Pseudomonadati</taxon>
        <taxon>Bacteroidota</taxon>
        <taxon>Cytophagia</taxon>
        <taxon>Cytophagales</taxon>
        <taxon>Rhodocytophagaceae</taxon>
        <taxon>Rhodocytophaga</taxon>
    </lineage>
</organism>
<evidence type="ECO:0000256" key="1">
    <source>
        <dbReference type="SAM" id="MobiDB-lite"/>
    </source>
</evidence>
<dbReference type="Pfam" id="PF14734">
    <property type="entry name" value="DUF4469"/>
    <property type="match status" value="1"/>
</dbReference>
<dbReference type="AlphaFoldDB" id="A0A6C0GJ31"/>
<feature type="domain" description="DUF4469" evidence="2">
    <location>
        <begin position="118"/>
        <end position="189"/>
    </location>
</feature>
<dbReference type="InterPro" id="IPR027824">
    <property type="entry name" value="DUF4469"/>
</dbReference>
<gene>
    <name evidence="3" type="ORF">GXP67_16005</name>
</gene>
<dbReference type="KEGG" id="rhoz:GXP67_16005"/>
<accession>A0A6C0GJ31</accession>
<dbReference type="Gene3D" id="2.70.50.70">
    <property type="match status" value="1"/>
</dbReference>
<feature type="region of interest" description="Disordered" evidence="1">
    <location>
        <begin position="1"/>
        <end position="20"/>
    </location>
</feature>